<gene>
    <name evidence="8" type="ORF">INT44_008134</name>
</gene>
<protein>
    <submittedName>
        <fullName evidence="8">Uncharacterized protein</fullName>
    </submittedName>
</protein>
<dbReference type="GO" id="GO:0044539">
    <property type="term" value="P:long-chain fatty acid import into cell"/>
    <property type="evidence" value="ECO:0007669"/>
    <property type="project" value="TreeGrafter"/>
</dbReference>
<feature type="signal peptide" evidence="5">
    <location>
        <begin position="1"/>
        <end position="22"/>
    </location>
</feature>
<dbReference type="GO" id="GO:0005324">
    <property type="term" value="F:long-chain fatty acid transmembrane transporter activity"/>
    <property type="evidence" value="ECO:0007669"/>
    <property type="project" value="TreeGrafter"/>
</dbReference>
<dbReference type="OrthoDB" id="288590at2759"/>
<dbReference type="PANTHER" id="PTHR43107:SF15">
    <property type="entry name" value="FATTY ACID TRANSPORT PROTEIN 3, ISOFORM A"/>
    <property type="match status" value="1"/>
</dbReference>
<dbReference type="InterPro" id="IPR000873">
    <property type="entry name" value="AMP-dep_synth/lig_dom"/>
</dbReference>
<dbReference type="Proteomes" id="UP000612746">
    <property type="component" value="Unassembled WGS sequence"/>
</dbReference>
<keyword evidence="3" id="KW-0547">Nucleotide-binding</keyword>
<evidence type="ECO:0000256" key="1">
    <source>
        <dbReference type="ARBA" id="ARBA00006432"/>
    </source>
</evidence>
<feature type="chain" id="PRO_5034621667" evidence="5">
    <location>
        <begin position="23"/>
        <end position="637"/>
    </location>
</feature>
<dbReference type="InterPro" id="IPR025110">
    <property type="entry name" value="AMP-bd_C"/>
</dbReference>
<keyword evidence="9" id="KW-1185">Reference proteome</keyword>
<name>A0A8H7UC89_9FUNG</name>
<evidence type="ECO:0000259" key="6">
    <source>
        <dbReference type="Pfam" id="PF00501"/>
    </source>
</evidence>
<dbReference type="PROSITE" id="PS00455">
    <property type="entry name" value="AMP_BINDING"/>
    <property type="match status" value="1"/>
</dbReference>
<evidence type="ECO:0000256" key="4">
    <source>
        <dbReference type="ARBA" id="ARBA00022840"/>
    </source>
</evidence>
<dbReference type="AlphaFoldDB" id="A0A8H7UC89"/>
<dbReference type="SUPFAM" id="SSF56801">
    <property type="entry name" value="Acetyl-CoA synthetase-like"/>
    <property type="match status" value="1"/>
</dbReference>
<sequence>MAPSHLLSKAALALAAMVYVDSKYYISKDISEIVTGLKMKNVVLKNWEDMLRNETHCSIYSVLEKVIQANRDAEGFVYCDRSSGQLVLRRWTYGQMEEEIARLADWYTSMGIKAKDVVAVYLPNTPQIFFTFWALAKLNAVGALINSNQTGVPLTHSIGISKANLVVAHGTNYEPIRDIEHELPHTNIAILSYDEVVPEKCPYPVYDMKDFRRTGKSDEIRRTLKVDTGDSLCYIYTSGTTGLPKAVAIPHRTGILPMYSHKLSGQLYPDDKWYCCLPLYHSSGLLIAMCGVLSVGGTFILSTKFSATNCMEDISKSRATGMSYIGEIARYLNSSPPTPYDRDHVLRFAYGNGLNRSIWNKFRERFNIPVIIEFYGSTEGNTFLRNVNTGPDGVGYFSHRGPLLRKLNPTMKIVKQDPETLEPYRDPKTGFCVEADFDEPGEILGEQVPIISQSRAYVDNKKANDKVAMHDVFKKGDLWHRQGDLIKMTRDGWIEFVDRVGDTFRWRGENVSTMEVASVMTLHPGIDDITVYGITLPKYEGQVGMATIVASNPDEVARDLRPFLVKKGLPLYAHPRFVRVIDVIPVTQTHKHQKAELKKDGIDVYKSVPVYMLTDDGKYLRMNDEHYRAVQAGLAKF</sequence>
<dbReference type="GO" id="GO:0005811">
    <property type="term" value="C:lipid droplet"/>
    <property type="evidence" value="ECO:0007669"/>
    <property type="project" value="TreeGrafter"/>
</dbReference>
<dbReference type="PANTHER" id="PTHR43107">
    <property type="entry name" value="LONG-CHAIN FATTY ACID TRANSPORT PROTEIN"/>
    <property type="match status" value="1"/>
</dbReference>
<feature type="domain" description="AMP-binding enzyme C-terminal" evidence="7">
    <location>
        <begin position="515"/>
        <end position="591"/>
    </location>
</feature>
<dbReference type="InterPro" id="IPR042099">
    <property type="entry name" value="ANL_N_sf"/>
</dbReference>
<dbReference type="GO" id="GO:0005524">
    <property type="term" value="F:ATP binding"/>
    <property type="evidence" value="ECO:0007669"/>
    <property type="project" value="UniProtKB-KW"/>
</dbReference>
<keyword evidence="4" id="KW-0067">ATP-binding</keyword>
<evidence type="ECO:0000259" key="7">
    <source>
        <dbReference type="Pfam" id="PF13193"/>
    </source>
</evidence>
<dbReference type="InterPro" id="IPR045851">
    <property type="entry name" value="AMP-bd_C_sf"/>
</dbReference>
<dbReference type="GO" id="GO:0005777">
    <property type="term" value="C:peroxisome"/>
    <property type="evidence" value="ECO:0007669"/>
    <property type="project" value="TreeGrafter"/>
</dbReference>
<proteinExistence type="inferred from homology"/>
<dbReference type="Gene3D" id="3.30.300.30">
    <property type="match status" value="1"/>
</dbReference>
<dbReference type="InterPro" id="IPR020845">
    <property type="entry name" value="AMP-binding_CS"/>
</dbReference>
<evidence type="ECO:0000256" key="5">
    <source>
        <dbReference type="SAM" id="SignalP"/>
    </source>
</evidence>
<feature type="domain" description="AMP-dependent synthetase/ligase" evidence="6">
    <location>
        <begin position="88"/>
        <end position="430"/>
    </location>
</feature>
<dbReference type="Pfam" id="PF00501">
    <property type="entry name" value="AMP-binding"/>
    <property type="match status" value="1"/>
</dbReference>
<dbReference type="Gene3D" id="3.40.50.12780">
    <property type="entry name" value="N-terminal domain of ligase-like"/>
    <property type="match status" value="1"/>
</dbReference>
<evidence type="ECO:0000256" key="3">
    <source>
        <dbReference type="ARBA" id="ARBA00022741"/>
    </source>
</evidence>
<evidence type="ECO:0000256" key="2">
    <source>
        <dbReference type="ARBA" id="ARBA00022598"/>
    </source>
</evidence>
<keyword evidence="2" id="KW-0436">Ligase</keyword>
<comment type="similarity">
    <text evidence="1">Belongs to the ATP-dependent AMP-binding enzyme family.</text>
</comment>
<dbReference type="GO" id="GO:0004467">
    <property type="term" value="F:long-chain fatty acid-CoA ligase activity"/>
    <property type="evidence" value="ECO:0007669"/>
    <property type="project" value="TreeGrafter"/>
</dbReference>
<evidence type="ECO:0000313" key="9">
    <source>
        <dbReference type="Proteomes" id="UP000612746"/>
    </source>
</evidence>
<reference evidence="8" key="1">
    <citation type="submission" date="2020-12" db="EMBL/GenBank/DDBJ databases">
        <title>Metabolic potential, ecology and presence of endohyphal bacteria is reflected in genomic diversity of Mucoromycotina.</title>
        <authorList>
            <person name="Muszewska A."/>
            <person name="Okrasinska A."/>
            <person name="Steczkiewicz K."/>
            <person name="Drgas O."/>
            <person name="Orlowska M."/>
            <person name="Perlinska-Lenart U."/>
            <person name="Aleksandrzak-Piekarczyk T."/>
            <person name="Szatraj K."/>
            <person name="Zielenkiewicz U."/>
            <person name="Pilsyk S."/>
            <person name="Malc E."/>
            <person name="Mieczkowski P."/>
            <person name="Kruszewska J.S."/>
            <person name="Biernat P."/>
            <person name="Pawlowska J."/>
        </authorList>
    </citation>
    <scope>NUCLEOTIDE SEQUENCE</scope>
    <source>
        <strain evidence="8">WA0000051536</strain>
    </source>
</reference>
<comment type="caution">
    <text evidence="8">The sequence shown here is derived from an EMBL/GenBank/DDBJ whole genome shotgun (WGS) entry which is preliminary data.</text>
</comment>
<organism evidence="8 9">
    <name type="scientific">Umbelopsis vinacea</name>
    <dbReference type="NCBI Taxonomy" id="44442"/>
    <lineage>
        <taxon>Eukaryota</taxon>
        <taxon>Fungi</taxon>
        <taxon>Fungi incertae sedis</taxon>
        <taxon>Mucoromycota</taxon>
        <taxon>Mucoromycotina</taxon>
        <taxon>Umbelopsidomycetes</taxon>
        <taxon>Umbelopsidales</taxon>
        <taxon>Umbelopsidaceae</taxon>
        <taxon>Umbelopsis</taxon>
    </lineage>
</organism>
<keyword evidence="5" id="KW-0732">Signal</keyword>
<evidence type="ECO:0000313" key="8">
    <source>
        <dbReference type="EMBL" id="KAG2177620.1"/>
    </source>
</evidence>
<accession>A0A8H7UC89</accession>
<dbReference type="GO" id="GO:0009898">
    <property type="term" value="C:cytoplasmic side of plasma membrane"/>
    <property type="evidence" value="ECO:0007669"/>
    <property type="project" value="TreeGrafter"/>
</dbReference>
<dbReference type="Pfam" id="PF13193">
    <property type="entry name" value="AMP-binding_C"/>
    <property type="match status" value="1"/>
</dbReference>
<dbReference type="EMBL" id="JAEPRA010000012">
    <property type="protein sequence ID" value="KAG2177620.1"/>
    <property type="molecule type" value="Genomic_DNA"/>
</dbReference>